<dbReference type="Proteomes" id="UP000024635">
    <property type="component" value="Unassembled WGS sequence"/>
</dbReference>
<proteinExistence type="predicted"/>
<evidence type="ECO:0000313" key="2">
    <source>
        <dbReference type="Proteomes" id="UP000024635"/>
    </source>
</evidence>
<accession>A0A016SP53</accession>
<sequence length="125" mass="14395">MVIELHQSARILANCAPRNLWLALLIRATFGTASFSALININLERILYVHLVILYVHLENTMRVFITPETVVKYCFCSCFAQRLRAESVHLAAEICSETFRERYSLSHKSPGHVCNLKIEQIQLY</sequence>
<gene>
    <name evidence="1" type="primary">Acey_s0197.g1573</name>
    <name evidence="1" type="ORF">Y032_0197g1573</name>
</gene>
<evidence type="ECO:0000313" key="1">
    <source>
        <dbReference type="EMBL" id="EYB92161.1"/>
    </source>
</evidence>
<organism evidence="1 2">
    <name type="scientific">Ancylostoma ceylanicum</name>
    <dbReference type="NCBI Taxonomy" id="53326"/>
    <lineage>
        <taxon>Eukaryota</taxon>
        <taxon>Metazoa</taxon>
        <taxon>Ecdysozoa</taxon>
        <taxon>Nematoda</taxon>
        <taxon>Chromadorea</taxon>
        <taxon>Rhabditida</taxon>
        <taxon>Rhabditina</taxon>
        <taxon>Rhabditomorpha</taxon>
        <taxon>Strongyloidea</taxon>
        <taxon>Ancylostomatidae</taxon>
        <taxon>Ancylostomatinae</taxon>
        <taxon>Ancylostoma</taxon>
    </lineage>
</organism>
<name>A0A016SP53_9BILA</name>
<dbReference type="EMBL" id="JARK01001533">
    <property type="protein sequence ID" value="EYB92161.1"/>
    <property type="molecule type" value="Genomic_DNA"/>
</dbReference>
<comment type="caution">
    <text evidence="1">The sequence shown here is derived from an EMBL/GenBank/DDBJ whole genome shotgun (WGS) entry which is preliminary data.</text>
</comment>
<reference evidence="2" key="1">
    <citation type="journal article" date="2015" name="Nat. Genet.">
        <title>The genome and transcriptome of the zoonotic hookworm Ancylostoma ceylanicum identify infection-specific gene families.</title>
        <authorList>
            <person name="Schwarz E.M."/>
            <person name="Hu Y."/>
            <person name="Antoshechkin I."/>
            <person name="Miller M.M."/>
            <person name="Sternberg P.W."/>
            <person name="Aroian R.V."/>
        </authorList>
    </citation>
    <scope>NUCLEOTIDE SEQUENCE</scope>
    <source>
        <strain evidence="2">HY135</strain>
    </source>
</reference>
<keyword evidence="2" id="KW-1185">Reference proteome</keyword>
<dbReference type="AlphaFoldDB" id="A0A016SP53"/>
<protein>
    <submittedName>
        <fullName evidence="1">Uncharacterized protein</fullName>
    </submittedName>
</protein>